<evidence type="ECO:0000313" key="6">
    <source>
        <dbReference type="Proteomes" id="UP000295748"/>
    </source>
</evidence>
<evidence type="ECO:0000256" key="3">
    <source>
        <dbReference type="ARBA" id="ARBA00023163"/>
    </source>
</evidence>
<dbReference type="SUPFAM" id="SSF46785">
    <property type="entry name" value="Winged helix' DNA-binding domain"/>
    <property type="match status" value="1"/>
</dbReference>
<keyword evidence="6" id="KW-1185">Reference proteome</keyword>
<dbReference type="SMART" id="SM00895">
    <property type="entry name" value="FCD"/>
    <property type="match status" value="1"/>
</dbReference>
<dbReference type="Proteomes" id="UP000295748">
    <property type="component" value="Chromosome"/>
</dbReference>
<protein>
    <submittedName>
        <fullName evidence="5">GntR family transcriptional regulator</fullName>
    </submittedName>
</protein>
<dbReference type="PANTHER" id="PTHR43537:SF5">
    <property type="entry name" value="UXU OPERON TRANSCRIPTIONAL REGULATOR"/>
    <property type="match status" value="1"/>
</dbReference>
<dbReference type="Gene3D" id="1.20.120.530">
    <property type="entry name" value="GntR ligand-binding domain-like"/>
    <property type="match status" value="1"/>
</dbReference>
<keyword evidence="3" id="KW-0804">Transcription</keyword>
<evidence type="ECO:0000313" key="5">
    <source>
        <dbReference type="EMBL" id="QBR90422.1"/>
    </source>
</evidence>
<dbReference type="InterPro" id="IPR000524">
    <property type="entry name" value="Tscrpt_reg_HTH_GntR"/>
</dbReference>
<name>A0ABX5SXB2_9MICO</name>
<dbReference type="PANTHER" id="PTHR43537">
    <property type="entry name" value="TRANSCRIPTIONAL REGULATOR, GNTR FAMILY"/>
    <property type="match status" value="1"/>
</dbReference>
<gene>
    <name evidence="5" type="ORF">E4K62_18090</name>
</gene>
<keyword evidence="2" id="KW-0238">DNA-binding</keyword>
<dbReference type="PROSITE" id="PS50949">
    <property type="entry name" value="HTH_GNTR"/>
    <property type="match status" value="1"/>
</dbReference>
<organism evidence="5 6">
    <name type="scientific">Microbacterium wangchenii</name>
    <dbReference type="NCBI Taxonomy" id="2541726"/>
    <lineage>
        <taxon>Bacteria</taxon>
        <taxon>Bacillati</taxon>
        <taxon>Actinomycetota</taxon>
        <taxon>Actinomycetes</taxon>
        <taxon>Micrococcales</taxon>
        <taxon>Microbacteriaceae</taxon>
        <taxon>Microbacterium</taxon>
    </lineage>
</organism>
<dbReference type="Pfam" id="PF07729">
    <property type="entry name" value="FCD"/>
    <property type="match status" value="1"/>
</dbReference>
<reference evidence="5 6" key="1">
    <citation type="submission" date="2019-03" db="EMBL/GenBank/DDBJ databases">
        <authorList>
            <person name="Dong K."/>
        </authorList>
    </citation>
    <scope>NUCLEOTIDE SEQUENCE [LARGE SCALE GENOMIC DNA]</scope>
    <source>
        <strain evidence="6">dk512</strain>
    </source>
</reference>
<dbReference type="SMART" id="SM00345">
    <property type="entry name" value="HTH_GNTR"/>
    <property type="match status" value="1"/>
</dbReference>
<dbReference type="InterPro" id="IPR011711">
    <property type="entry name" value="GntR_C"/>
</dbReference>
<keyword evidence="1" id="KW-0805">Transcription regulation</keyword>
<evidence type="ECO:0000256" key="1">
    <source>
        <dbReference type="ARBA" id="ARBA00023015"/>
    </source>
</evidence>
<dbReference type="RefSeq" id="WP_135070376.1">
    <property type="nucleotide sequence ID" value="NZ_CP038266.1"/>
</dbReference>
<evidence type="ECO:0000256" key="2">
    <source>
        <dbReference type="ARBA" id="ARBA00023125"/>
    </source>
</evidence>
<dbReference type="CDD" id="cd07377">
    <property type="entry name" value="WHTH_GntR"/>
    <property type="match status" value="1"/>
</dbReference>
<proteinExistence type="predicted"/>
<dbReference type="InterPro" id="IPR036388">
    <property type="entry name" value="WH-like_DNA-bd_sf"/>
</dbReference>
<sequence length="219" mass="24131">MSQGDGQSRRPLSKVEYVLERLRDDIQSGAVAAGSNLRQQELAARYGVSATPVREALRLLEADGTITYSQHRGVVVSELKPQEIHDLYRLRSAAEGSTVEAAVQRLEPEQMERIVAAHDRLAATEGKGDATDLSHLNREFHFAIYGAVSPIVSNFIGQLWTALPARLTIWEVESQAKVLLAEHREILDAIVRGDAAEAGRLMAAHVMTSEHFRQVQQGS</sequence>
<accession>A0ABX5SXB2</accession>
<dbReference type="EMBL" id="CP038266">
    <property type="protein sequence ID" value="QBR90422.1"/>
    <property type="molecule type" value="Genomic_DNA"/>
</dbReference>
<dbReference type="InterPro" id="IPR008920">
    <property type="entry name" value="TF_FadR/GntR_C"/>
</dbReference>
<feature type="domain" description="HTH gntR-type" evidence="4">
    <location>
        <begin position="12"/>
        <end position="79"/>
    </location>
</feature>
<evidence type="ECO:0000259" key="4">
    <source>
        <dbReference type="PROSITE" id="PS50949"/>
    </source>
</evidence>
<dbReference type="InterPro" id="IPR036390">
    <property type="entry name" value="WH_DNA-bd_sf"/>
</dbReference>
<dbReference type="Pfam" id="PF00392">
    <property type="entry name" value="GntR"/>
    <property type="match status" value="1"/>
</dbReference>
<dbReference type="Gene3D" id="1.10.10.10">
    <property type="entry name" value="Winged helix-like DNA-binding domain superfamily/Winged helix DNA-binding domain"/>
    <property type="match status" value="1"/>
</dbReference>
<dbReference type="SUPFAM" id="SSF48008">
    <property type="entry name" value="GntR ligand-binding domain-like"/>
    <property type="match status" value="1"/>
</dbReference>